<dbReference type="InterPro" id="IPR005478">
    <property type="entry name" value="Transketolase_bac-like"/>
</dbReference>
<keyword evidence="8 17" id="KW-0479">Metal-binding</keyword>
<feature type="site" description="Important for catalytic activity" evidence="18">
    <location>
        <position position="29"/>
    </location>
</feature>
<dbReference type="Proteomes" id="UP000246278">
    <property type="component" value="Unassembled WGS sequence"/>
</dbReference>
<comment type="cofactor">
    <cofactor evidence="16">
        <name>thiamine diphosphate</name>
        <dbReference type="ChEBI" id="CHEBI:58937"/>
    </cofactor>
    <text evidence="16">Binds 1 thiamine pyrophosphate per subunit. During the reaction, the substrate forms a covalent intermediate with the cofactor.</text>
</comment>
<feature type="binding site" evidence="15">
    <location>
        <position position="384"/>
    </location>
    <ligand>
        <name>substrate</name>
    </ligand>
</feature>
<feature type="active site" description="Proton donor" evidence="14">
    <location>
        <position position="411"/>
    </location>
</feature>
<dbReference type="InterPro" id="IPR009014">
    <property type="entry name" value="Transketo_C/PFOR_II"/>
</dbReference>
<evidence type="ECO:0000256" key="13">
    <source>
        <dbReference type="NCBIfam" id="TIGR00232"/>
    </source>
</evidence>
<feature type="binding site" evidence="15">
    <location>
        <position position="469"/>
    </location>
    <ligand>
        <name>substrate</name>
    </ligand>
</feature>
<gene>
    <name evidence="20" type="primary">tkt</name>
    <name evidence="20" type="ORF">CR164_02835</name>
</gene>
<dbReference type="InterPro" id="IPR005474">
    <property type="entry name" value="Transketolase_N"/>
</dbReference>
<evidence type="ECO:0000313" key="20">
    <source>
        <dbReference type="EMBL" id="PWW82699.1"/>
    </source>
</evidence>
<dbReference type="Pfam" id="PF22613">
    <property type="entry name" value="Transketolase_C_1"/>
    <property type="match status" value="1"/>
</dbReference>
<dbReference type="OrthoDB" id="8732661at2"/>
<feature type="binding site" evidence="17">
    <location>
        <position position="190"/>
    </location>
    <ligand>
        <name>Mg(2+)</name>
        <dbReference type="ChEBI" id="CHEBI:18420"/>
    </ligand>
</feature>
<evidence type="ECO:0000256" key="17">
    <source>
        <dbReference type="PIRSR" id="PIRSR605478-4"/>
    </source>
</evidence>
<evidence type="ECO:0000256" key="7">
    <source>
        <dbReference type="ARBA" id="ARBA00022679"/>
    </source>
</evidence>
<dbReference type="NCBIfam" id="TIGR00232">
    <property type="entry name" value="tktlase_bact"/>
    <property type="match status" value="1"/>
</dbReference>
<dbReference type="SUPFAM" id="SSF52922">
    <property type="entry name" value="TK C-terminal domain-like"/>
    <property type="match status" value="1"/>
</dbReference>
<dbReference type="GO" id="GO:0046872">
    <property type="term" value="F:metal ion binding"/>
    <property type="evidence" value="ECO:0007669"/>
    <property type="project" value="UniProtKB-KW"/>
</dbReference>
<dbReference type="InterPro" id="IPR055152">
    <property type="entry name" value="Transketolase-like_C_2"/>
</dbReference>
<evidence type="ECO:0000256" key="18">
    <source>
        <dbReference type="PIRSR" id="PIRSR605478-5"/>
    </source>
</evidence>
<comment type="similarity">
    <text evidence="4">Belongs to the transketolase family.</text>
</comment>
<dbReference type="InterPro" id="IPR029061">
    <property type="entry name" value="THDP-binding"/>
</dbReference>
<feature type="binding site" evidence="16">
    <location>
        <position position="188"/>
    </location>
    <ligand>
        <name>thiamine diphosphate</name>
        <dbReference type="ChEBI" id="CHEBI:58937"/>
    </ligand>
</feature>
<dbReference type="Pfam" id="PF00456">
    <property type="entry name" value="Transketolase_N"/>
    <property type="match status" value="1"/>
</dbReference>
<dbReference type="Gene3D" id="3.40.50.970">
    <property type="match status" value="2"/>
</dbReference>
<dbReference type="InterPro" id="IPR049557">
    <property type="entry name" value="Transketolase_CS"/>
</dbReference>
<comment type="cofactor">
    <cofactor evidence="3">
        <name>Co(2+)</name>
        <dbReference type="ChEBI" id="CHEBI:48828"/>
    </cofactor>
</comment>
<evidence type="ECO:0000256" key="15">
    <source>
        <dbReference type="PIRSR" id="PIRSR605478-2"/>
    </source>
</evidence>
<feature type="binding site" evidence="16">
    <location>
        <position position="263"/>
    </location>
    <ligand>
        <name>thiamine diphosphate</name>
        <dbReference type="ChEBI" id="CHEBI:58937"/>
    </ligand>
</feature>
<dbReference type="FunFam" id="3.40.50.920:FF:000003">
    <property type="entry name" value="Transketolase"/>
    <property type="match status" value="1"/>
</dbReference>
<evidence type="ECO:0000256" key="14">
    <source>
        <dbReference type="PIRSR" id="PIRSR605478-1"/>
    </source>
</evidence>
<evidence type="ECO:0000256" key="9">
    <source>
        <dbReference type="ARBA" id="ARBA00022837"/>
    </source>
</evidence>
<comment type="cofactor">
    <cofactor evidence="2">
        <name>Mn(2+)</name>
        <dbReference type="ChEBI" id="CHEBI:29035"/>
    </cofactor>
</comment>
<dbReference type="Pfam" id="PF02779">
    <property type="entry name" value="Transket_pyr"/>
    <property type="match status" value="1"/>
</dbReference>
<evidence type="ECO:0000256" key="16">
    <source>
        <dbReference type="PIRSR" id="PIRSR605478-3"/>
    </source>
</evidence>
<dbReference type="RefSeq" id="WP_110022415.1">
    <property type="nucleotide sequence ID" value="NZ_PDNZ01000002.1"/>
</dbReference>
<feature type="binding site" evidence="15">
    <location>
        <position position="263"/>
    </location>
    <ligand>
        <name>substrate</name>
    </ligand>
</feature>
<keyword evidence="10 17" id="KW-0460">Magnesium</keyword>
<dbReference type="PANTHER" id="PTHR43522:SF2">
    <property type="entry name" value="TRANSKETOLASE 1-RELATED"/>
    <property type="match status" value="1"/>
</dbReference>
<feature type="binding site" evidence="15">
    <location>
        <position position="29"/>
    </location>
    <ligand>
        <name>substrate</name>
    </ligand>
</feature>
<keyword evidence="21" id="KW-1185">Reference proteome</keyword>
<feature type="binding site" evidence="16">
    <location>
        <position position="69"/>
    </location>
    <ligand>
        <name>thiamine diphosphate</name>
        <dbReference type="ChEBI" id="CHEBI:58937"/>
    </ligand>
</feature>
<feature type="domain" description="Transketolase-like pyrimidine-binding" evidence="19">
    <location>
        <begin position="354"/>
        <end position="524"/>
    </location>
</feature>
<feature type="binding site" evidence="15">
    <location>
        <position position="473"/>
    </location>
    <ligand>
        <name>substrate</name>
    </ligand>
</feature>
<evidence type="ECO:0000256" key="11">
    <source>
        <dbReference type="ARBA" id="ARBA00023052"/>
    </source>
</evidence>
<evidence type="ECO:0000256" key="4">
    <source>
        <dbReference type="ARBA" id="ARBA00007131"/>
    </source>
</evidence>
<protein>
    <recommendedName>
        <fullName evidence="6 13">Transketolase</fullName>
        <ecNumber evidence="6 13">2.2.1.1</ecNumber>
    </recommendedName>
</protein>
<feature type="binding site" evidence="17">
    <location>
        <position position="188"/>
    </location>
    <ligand>
        <name>Mg(2+)</name>
        <dbReference type="ChEBI" id="CHEBI:18420"/>
    </ligand>
</feature>
<comment type="subunit">
    <text evidence="5">Homodimer.</text>
</comment>
<evidence type="ECO:0000256" key="2">
    <source>
        <dbReference type="ARBA" id="ARBA00001936"/>
    </source>
</evidence>
<dbReference type="CDD" id="cd02012">
    <property type="entry name" value="TPP_TK"/>
    <property type="match status" value="1"/>
</dbReference>
<proteinExistence type="inferred from homology"/>
<accession>A0A317T7H3</accession>
<evidence type="ECO:0000256" key="10">
    <source>
        <dbReference type="ARBA" id="ARBA00022842"/>
    </source>
</evidence>
<name>A0A317T7H3_9CHLB</name>
<comment type="caution">
    <text evidence="20">The sequence shown here is derived from an EMBL/GenBank/DDBJ whole genome shotgun (WGS) entry which is preliminary data.</text>
</comment>
<dbReference type="CDD" id="cd07033">
    <property type="entry name" value="TPP_PYR_DXS_TK_like"/>
    <property type="match status" value="1"/>
</dbReference>
<feature type="site" description="Important for catalytic activity" evidence="18">
    <location>
        <position position="263"/>
    </location>
</feature>
<evidence type="ECO:0000256" key="3">
    <source>
        <dbReference type="ARBA" id="ARBA00001941"/>
    </source>
</evidence>
<feature type="binding site" evidence="16">
    <location>
        <position position="437"/>
    </location>
    <ligand>
        <name>thiamine diphosphate</name>
        <dbReference type="ChEBI" id="CHEBI:58937"/>
    </ligand>
</feature>
<dbReference type="PROSITE" id="PS00801">
    <property type="entry name" value="TRANSKETOLASE_1"/>
    <property type="match status" value="1"/>
</dbReference>
<evidence type="ECO:0000256" key="12">
    <source>
        <dbReference type="ARBA" id="ARBA00049473"/>
    </source>
</evidence>
<feature type="binding site" evidence="15">
    <location>
        <position position="357"/>
    </location>
    <ligand>
        <name>substrate</name>
    </ligand>
</feature>
<dbReference type="EC" id="2.2.1.1" evidence="6 13"/>
<feature type="binding site" evidence="15">
    <location>
        <position position="519"/>
    </location>
    <ligand>
        <name>substrate</name>
    </ligand>
</feature>
<dbReference type="AlphaFoldDB" id="A0A317T7H3"/>
<sequence>MHTDPIDQLAINTIRLLAVDMVEKAQSGHPGMPMGAAPMAYVLWTKLMKHNPDNPEWLNRDRFVLSAGHGSALLYSLLHLTGYDLSIEDLKQFRQWGSKTPGHPEYGHTPGVETTTGPLGQGLSNAVGMAIAERYCAERLNRPGMELIDYNTYVICGDGDLMEGVTSEAASIAGHLRLGKLICLYDHNSISIEGSTDLAFTESVHQRFEAYGWHVENIDGNDTEAVEYAVKKAQEVSEKPSMIIAKTNIGFGSPHKQDSAASHGAPLGGDEAAIVREKFGFPEGSSFHVPESVTAHLSNIREKGTTAEKRWNELYQVYSEKHPDLAAEMNTMLHNTLPDGWENLLPEFSPEEKLATRKASSKVLHAIVGKLPFLVGGSADLAPSTGTEVKHASDFASGNYGGANFRFGVREHAMGAIINGMALSRMLIPYGATFLVFADYMKPALRLAALMQIPSLFIFTHDSIAVGEDGPTHQPIEQLVMLRSIPGLTVLRPADAQETKAAWQIALTHKKPTVLVFSRQSLPVLDPQTHPVAEGTPKGGYVLSEWSTPSTGGNRPIILIATGSEVHLALEAQRALQQEKVPTRVVSMPSRELFEQQPETYRNNVLPSSIRRRIVIEAASPFGWDKYATDEGIILGIDHFGASAPGSTVLKEYGFTVENVVEAAKNLQ</sequence>
<organism evidence="20 21">
    <name type="scientific">Prosthecochloris marina</name>
    <dbReference type="NCBI Taxonomy" id="2017681"/>
    <lineage>
        <taxon>Bacteria</taxon>
        <taxon>Pseudomonadati</taxon>
        <taxon>Chlorobiota</taxon>
        <taxon>Chlorobiia</taxon>
        <taxon>Chlorobiales</taxon>
        <taxon>Chlorobiaceae</taxon>
        <taxon>Prosthecochloris</taxon>
    </lineage>
</organism>
<dbReference type="GO" id="GO:0006098">
    <property type="term" value="P:pentose-phosphate shunt"/>
    <property type="evidence" value="ECO:0007669"/>
    <property type="project" value="TreeGrafter"/>
</dbReference>
<feature type="binding site" evidence="17">
    <location>
        <position position="158"/>
    </location>
    <ligand>
        <name>Mg(2+)</name>
        <dbReference type="ChEBI" id="CHEBI:18420"/>
    </ligand>
</feature>
<dbReference type="Gene3D" id="3.40.50.920">
    <property type="match status" value="1"/>
</dbReference>
<dbReference type="InterPro" id="IPR005475">
    <property type="entry name" value="Transketolase-like_Pyr-bd"/>
</dbReference>
<evidence type="ECO:0000256" key="8">
    <source>
        <dbReference type="ARBA" id="ARBA00022723"/>
    </source>
</evidence>
<evidence type="ECO:0000259" key="19">
    <source>
        <dbReference type="SMART" id="SM00861"/>
    </source>
</evidence>
<dbReference type="InterPro" id="IPR033247">
    <property type="entry name" value="Transketolase_fam"/>
</dbReference>
<feature type="binding site" evidence="16">
    <location>
        <position position="159"/>
    </location>
    <ligand>
        <name>thiamine diphosphate</name>
        <dbReference type="ChEBI" id="CHEBI:58937"/>
    </ligand>
</feature>
<dbReference type="EMBL" id="PDNZ01000002">
    <property type="protein sequence ID" value="PWW82699.1"/>
    <property type="molecule type" value="Genomic_DNA"/>
</dbReference>
<reference evidence="21" key="1">
    <citation type="submission" date="2017-10" db="EMBL/GenBank/DDBJ databases">
        <authorList>
            <person name="Gaisin V.A."/>
            <person name="Rysina M.S."/>
            <person name="Grouzdev D.S."/>
        </authorList>
    </citation>
    <scope>NUCLEOTIDE SEQUENCE [LARGE SCALE GENOMIC DNA]</scope>
    <source>
        <strain evidence="21">V1</strain>
    </source>
</reference>
<dbReference type="GO" id="GO:0005829">
    <property type="term" value="C:cytosol"/>
    <property type="evidence" value="ECO:0007669"/>
    <property type="project" value="TreeGrafter"/>
</dbReference>
<evidence type="ECO:0000256" key="5">
    <source>
        <dbReference type="ARBA" id="ARBA00011738"/>
    </source>
</evidence>
<evidence type="ECO:0000256" key="1">
    <source>
        <dbReference type="ARBA" id="ARBA00001913"/>
    </source>
</evidence>
<keyword evidence="7" id="KW-0808">Transferase</keyword>
<feature type="binding site" evidence="15">
    <location>
        <position position="461"/>
    </location>
    <ligand>
        <name>substrate</name>
    </ligand>
</feature>
<comment type="cofactor">
    <cofactor evidence="1">
        <name>Ca(2+)</name>
        <dbReference type="ChEBI" id="CHEBI:29108"/>
    </cofactor>
</comment>
<keyword evidence="11 16" id="KW-0786">Thiamine pyrophosphate</keyword>
<dbReference type="SMART" id="SM00861">
    <property type="entry name" value="Transket_pyr"/>
    <property type="match status" value="1"/>
</dbReference>
<dbReference type="SUPFAM" id="SSF52518">
    <property type="entry name" value="Thiamin diphosphate-binding fold (THDP-binding)"/>
    <property type="match status" value="2"/>
</dbReference>
<dbReference type="FunFam" id="3.40.50.970:FF:000045">
    <property type="entry name" value="Transketolase"/>
    <property type="match status" value="1"/>
</dbReference>
<keyword evidence="9" id="KW-0106">Calcium</keyword>
<evidence type="ECO:0000313" key="21">
    <source>
        <dbReference type="Proteomes" id="UP000246278"/>
    </source>
</evidence>
<evidence type="ECO:0000256" key="6">
    <source>
        <dbReference type="ARBA" id="ARBA00013152"/>
    </source>
</evidence>
<comment type="catalytic activity">
    <reaction evidence="12">
        <text>D-sedoheptulose 7-phosphate + D-glyceraldehyde 3-phosphate = aldehydo-D-ribose 5-phosphate + D-xylulose 5-phosphate</text>
        <dbReference type="Rhea" id="RHEA:10508"/>
        <dbReference type="ChEBI" id="CHEBI:57483"/>
        <dbReference type="ChEBI" id="CHEBI:57737"/>
        <dbReference type="ChEBI" id="CHEBI:58273"/>
        <dbReference type="ChEBI" id="CHEBI:59776"/>
        <dbReference type="EC" id="2.2.1.1"/>
    </reaction>
</comment>
<dbReference type="FunFam" id="3.40.50.970:FF:000004">
    <property type="entry name" value="Transketolase"/>
    <property type="match status" value="1"/>
</dbReference>
<comment type="cofactor">
    <cofactor evidence="17">
        <name>Mg(2+)</name>
        <dbReference type="ChEBI" id="CHEBI:18420"/>
    </cofactor>
    <text evidence="17">Binds 1 Mg(2+) ion per subunit. Can also utilize other divalent metal cations, such as Ca(2+), Mn(2+) and Co(2+).</text>
</comment>
<dbReference type="GO" id="GO:0004802">
    <property type="term" value="F:transketolase activity"/>
    <property type="evidence" value="ECO:0007669"/>
    <property type="project" value="UniProtKB-UniRule"/>
</dbReference>
<feature type="binding site" evidence="16">
    <location>
        <begin position="117"/>
        <end position="119"/>
    </location>
    <ligand>
        <name>thiamine diphosphate</name>
        <dbReference type="ChEBI" id="CHEBI:58937"/>
    </ligand>
</feature>
<dbReference type="PANTHER" id="PTHR43522">
    <property type="entry name" value="TRANSKETOLASE"/>
    <property type="match status" value="1"/>
</dbReference>